<evidence type="ECO:0000256" key="4">
    <source>
        <dbReference type="ARBA" id="ARBA00022737"/>
    </source>
</evidence>
<dbReference type="PANTHER" id="PTHR44826">
    <property type="entry name" value="SPORE COAT PROTEIN SP85"/>
    <property type="match status" value="1"/>
</dbReference>
<accession>A0A7S1BV73</accession>
<reference evidence="9" key="1">
    <citation type="submission" date="2021-01" db="EMBL/GenBank/DDBJ databases">
        <authorList>
            <person name="Corre E."/>
            <person name="Pelletier E."/>
            <person name="Niang G."/>
            <person name="Scheremetjew M."/>
            <person name="Finn R."/>
            <person name="Kale V."/>
            <person name="Holt S."/>
            <person name="Cochrane G."/>
            <person name="Meng A."/>
            <person name="Brown T."/>
            <person name="Cohen L."/>
        </authorList>
    </citation>
    <scope>NUCLEOTIDE SEQUENCE</scope>
    <source>
        <strain evidence="9">308</strain>
    </source>
</reference>
<evidence type="ECO:0000256" key="8">
    <source>
        <dbReference type="SAM" id="Phobius"/>
    </source>
</evidence>
<keyword evidence="8" id="KW-1133">Transmembrane helix</keyword>
<protein>
    <recommendedName>
        <fullName evidence="2">Circumsporozoite protein</fullName>
    </recommendedName>
</protein>
<evidence type="ECO:0000256" key="1">
    <source>
        <dbReference type="ARBA" id="ARBA00006241"/>
    </source>
</evidence>
<proteinExistence type="inferred from homology"/>
<feature type="transmembrane region" description="Helical" evidence="8">
    <location>
        <begin position="406"/>
        <end position="427"/>
    </location>
</feature>
<organism evidence="9">
    <name type="scientific">Corethron hystrix</name>
    <dbReference type="NCBI Taxonomy" id="216773"/>
    <lineage>
        <taxon>Eukaryota</taxon>
        <taxon>Sar</taxon>
        <taxon>Stramenopiles</taxon>
        <taxon>Ochrophyta</taxon>
        <taxon>Bacillariophyta</taxon>
        <taxon>Coscinodiscophyceae</taxon>
        <taxon>Corethrophycidae</taxon>
        <taxon>Corethrales</taxon>
        <taxon>Corethraceae</taxon>
        <taxon>Corethron</taxon>
    </lineage>
</organism>
<keyword evidence="8" id="KW-0812">Transmembrane</keyword>
<evidence type="ECO:0000256" key="6">
    <source>
        <dbReference type="ARBA" id="ARBA00045806"/>
    </source>
</evidence>
<gene>
    <name evidence="9" type="ORF">CHYS00102_LOCUS25023</name>
</gene>
<keyword evidence="4" id="KW-0677">Repeat</keyword>
<dbReference type="InterPro" id="IPR051860">
    <property type="entry name" value="Plasmodium_CSP_Invasion"/>
</dbReference>
<dbReference type="AlphaFoldDB" id="A0A7S1BV73"/>
<dbReference type="EMBL" id="HBFR01034274">
    <property type="protein sequence ID" value="CAD8897809.1"/>
    <property type="molecule type" value="Transcribed_RNA"/>
</dbReference>
<comment type="function">
    <text evidence="5">In the vertebrate host, binds to highly sulfated heparan sulfate proteoglycans (HSPGs) on the surface of host hepatocytes and is required for sporozoite invasion of the host hepatocytes.</text>
</comment>
<sequence>MRYYLYVAVLHAIACSSTCTVYSVENLVESIRRSLRKGNSRINLTNKQKVKKKHYVFVQKRFDFMLPVSTTTKVYYDLLGDVQLGDVPSDFPSTYPSSQPSHNPTVKPSVKPTKYPSYLPSLQPSLAPSFLPSHVPTLIPTVKPSFAPSMTPSYHPSGSPEAQPSMRPSFWPSVWPTRGVKNPSNDYPRATLKSASLIDQEKEALRSERTVSEQSTVLRKDERSEAPVAKNISLVSNSELYREEDWYTLSVDPIKLVLAPQDDILSLDTIRIINNITDAIVIETFLSSLHFPEDVIKFSTDLLSQQIIVLPDGRTGVVIELQKTVIISKMMEETRTSALSSTFFQTTFLMIYESVKAQERLVSALLDYSIDIFYQLESIKVVSEPLQVEQVNHDNSNRSFTVSDSIGIGSAVVFTVFFISYLAFAGFKNERNMRERAMVQYSSDDAEPVIYMTYENPLKSSRREVSSFR</sequence>
<evidence type="ECO:0000256" key="5">
    <source>
        <dbReference type="ARBA" id="ARBA00033726"/>
    </source>
</evidence>
<keyword evidence="3" id="KW-0748">Sporozoite</keyword>
<feature type="region of interest" description="Disordered" evidence="7">
    <location>
        <begin position="90"/>
        <end position="112"/>
    </location>
</feature>
<dbReference type="PANTHER" id="PTHR44826:SF3">
    <property type="entry name" value="SPORE COAT PROTEIN SP85"/>
    <property type="match status" value="1"/>
</dbReference>
<evidence type="ECO:0000313" key="9">
    <source>
        <dbReference type="EMBL" id="CAD8897809.1"/>
    </source>
</evidence>
<evidence type="ECO:0000256" key="2">
    <source>
        <dbReference type="ARBA" id="ARBA00021911"/>
    </source>
</evidence>
<keyword evidence="8" id="KW-0472">Membrane</keyword>
<evidence type="ECO:0000256" key="7">
    <source>
        <dbReference type="SAM" id="MobiDB-lite"/>
    </source>
</evidence>
<feature type="compositionally biased region" description="Polar residues" evidence="7">
    <location>
        <begin position="91"/>
        <end position="106"/>
    </location>
</feature>
<comment type="similarity">
    <text evidence="1">Belongs to the plasmodium circumsporozoite protein family.</text>
</comment>
<evidence type="ECO:0000256" key="3">
    <source>
        <dbReference type="ARBA" id="ARBA00022522"/>
    </source>
</evidence>
<comment type="function">
    <text evidence="6">Essential sporozoite protein. In the mosquito vector, required for sporozoite development in the oocyst, migration through the vector hemolymph and entry into the vector salivary glands. In the vertebrate host, required for sporozoite migration through the host dermis and infection of host hepatocytes. Binds to highly sulfated heparan sulfate proteoglycans (HSPGs) on the surface of host hepatocytes.</text>
</comment>
<name>A0A7S1BV73_9STRA</name>